<feature type="region of interest" description="Disordered" evidence="6">
    <location>
        <begin position="95"/>
        <end position="158"/>
    </location>
</feature>
<dbReference type="EMBL" id="AMGX01000035">
    <property type="protein sequence ID" value="EXJ56326.1"/>
    <property type="molecule type" value="Genomic_DNA"/>
</dbReference>
<feature type="compositionally biased region" description="Polar residues" evidence="6">
    <location>
        <begin position="127"/>
        <end position="138"/>
    </location>
</feature>
<evidence type="ECO:0000256" key="6">
    <source>
        <dbReference type="SAM" id="MobiDB-lite"/>
    </source>
</evidence>
<organism evidence="8 9">
    <name type="scientific">Cladophialophora psammophila CBS 110553</name>
    <dbReference type="NCBI Taxonomy" id="1182543"/>
    <lineage>
        <taxon>Eukaryota</taxon>
        <taxon>Fungi</taxon>
        <taxon>Dikarya</taxon>
        <taxon>Ascomycota</taxon>
        <taxon>Pezizomycotina</taxon>
        <taxon>Eurotiomycetes</taxon>
        <taxon>Chaetothyriomycetidae</taxon>
        <taxon>Chaetothyriales</taxon>
        <taxon>Herpotrichiellaceae</taxon>
        <taxon>Cladophialophora</taxon>
    </lineage>
</organism>
<evidence type="ECO:0000256" key="5">
    <source>
        <dbReference type="ARBA" id="ARBA00038219"/>
    </source>
</evidence>
<feature type="compositionally biased region" description="Pro residues" evidence="6">
    <location>
        <begin position="102"/>
        <end position="117"/>
    </location>
</feature>
<evidence type="ECO:0000313" key="8">
    <source>
        <dbReference type="EMBL" id="EXJ56326.1"/>
    </source>
</evidence>
<sequence length="291" mass="29864">MGSVSQIGDGQVQGGMHTATITIVTPVDPASQISDGQIQGLVATDVPDVATMEPPATASSLAPSSNVAVPVPFPPQAVNPSAVPSKPPTVLEQACGISTRPSPSPSPSPTALLPPPSSALDPSTLPIQASSSTPASLNSGSTISAASPSLSISSSSDPTQSQTLSMVSCLTNSTLRLTLINSNLYDAFNRTGYIASNYQFQFDGPPQSGAIYTSGWSICPVTNTTSSSGPQGGGNVDNGEDGIRTLALGGTTTFWQCLSGDFYNLYTENWAAQCSPVELRIVRLVDCRVQT</sequence>
<name>W9VVS0_9EURO</name>
<dbReference type="PANTHER" id="PTHR47254:SF1">
    <property type="entry name" value="CELL WALL MANNOPROTEIN CIS3-RELATED"/>
    <property type="match status" value="1"/>
</dbReference>
<dbReference type="GeneID" id="19197279"/>
<dbReference type="GO" id="GO:0005199">
    <property type="term" value="F:structural constituent of cell wall"/>
    <property type="evidence" value="ECO:0007669"/>
    <property type="project" value="TreeGrafter"/>
</dbReference>
<keyword evidence="4" id="KW-0732">Signal</keyword>
<dbReference type="Proteomes" id="UP000019471">
    <property type="component" value="Unassembled WGS sequence"/>
</dbReference>
<evidence type="ECO:0000256" key="3">
    <source>
        <dbReference type="ARBA" id="ARBA00022525"/>
    </source>
</evidence>
<dbReference type="AlphaFoldDB" id="W9VVS0"/>
<dbReference type="OrthoDB" id="5415592at2759"/>
<dbReference type="HOGENOM" id="CLU_039662_1_0_1"/>
<proteinExistence type="inferred from homology"/>
<evidence type="ECO:0000313" key="9">
    <source>
        <dbReference type="Proteomes" id="UP000019471"/>
    </source>
</evidence>
<keyword evidence="9" id="KW-1185">Reference proteome</keyword>
<dbReference type="PANTHER" id="PTHR47254">
    <property type="entry name" value="CELL WALL MANNOPROTEIN CIS3-RELATED"/>
    <property type="match status" value="1"/>
</dbReference>
<dbReference type="eggNOG" id="ENOG502QQD8">
    <property type="taxonomic scope" value="Eukaryota"/>
</dbReference>
<keyword evidence="2" id="KW-0134">Cell wall</keyword>
<dbReference type="GO" id="GO:0031505">
    <property type="term" value="P:fungal-type cell wall organization"/>
    <property type="evidence" value="ECO:0007669"/>
    <property type="project" value="TreeGrafter"/>
</dbReference>
<evidence type="ECO:0000256" key="1">
    <source>
        <dbReference type="ARBA" id="ARBA00004191"/>
    </source>
</evidence>
<evidence type="ECO:0000256" key="4">
    <source>
        <dbReference type="ARBA" id="ARBA00022729"/>
    </source>
</evidence>
<dbReference type="InterPro" id="IPR054508">
    <property type="entry name" value="PIR1-like_C"/>
</dbReference>
<reference evidence="8 9" key="1">
    <citation type="submission" date="2013-03" db="EMBL/GenBank/DDBJ databases">
        <title>The Genome Sequence of Cladophialophora psammophila CBS 110553.</title>
        <authorList>
            <consortium name="The Broad Institute Genomics Platform"/>
            <person name="Cuomo C."/>
            <person name="de Hoog S."/>
            <person name="Gorbushina A."/>
            <person name="Walker B."/>
            <person name="Young S.K."/>
            <person name="Zeng Q."/>
            <person name="Gargeya S."/>
            <person name="Fitzgerald M."/>
            <person name="Haas B."/>
            <person name="Abouelleil A."/>
            <person name="Allen A.W."/>
            <person name="Alvarado L."/>
            <person name="Arachchi H.M."/>
            <person name="Berlin A.M."/>
            <person name="Chapman S.B."/>
            <person name="Gainer-Dewar J."/>
            <person name="Goldberg J."/>
            <person name="Griggs A."/>
            <person name="Gujja S."/>
            <person name="Hansen M."/>
            <person name="Howarth C."/>
            <person name="Imamovic A."/>
            <person name="Ireland A."/>
            <person name="Larimer J."/>
            <person name="McCowan C."/>
            <person name="Murphy C."/>
            <person name="Pearson M."/>
            <person name="Poon T.W."/>
            <person name="Priest M."/>
            <person name="Roberts A."/>
            <person name="Saif S."/>
            <person name="Shea T."/>
            <person name="Sisk P."/>
            <person name="Sykes S."/>
            <person name="Wortman J."/>
            <person name="Nusbaum C."/>
            <person name="Birren B."/>
        </authorList>
    </citation>
    <scope>NUCLEOTIDE SEQUENCE [LARGE SCALE GENOMIC DNA]</scope>
    <source>
        <strain evidence="8 9">CBS 110553</strain>
    </source>
</reference>
<dbReference type="GO" id="GO:0009277">
    <property type="term" value="C:fungal-type cell wall"/>
    <property type="evidence" value="ECO:0007669"/>
    <property type="project" value="TreeGrafter"/>
</dbReference>
<comment type="caution">
    <text evidence="8">The sequence shown here is derived from an EMBL/GenBank/DDBJ whole genome shotgun (WGS) entry which is preliminary data.</text>
</comment>
<comment type="similarity">
    <text evidence="5">Belongs to the PIR protein family.</text>
</comment>
<feature type="compositionally biased region" description="Low complexity" evidence="6">
    <location>
        <begin position="139"/>
        <end position="158"/>
    </location>
</feature>
<gene>
    <name evidence="8" type="ORF">A1O5_12593</name>
</gene>
<feature type="domain" description="Cell wall mannoprotein PIR1-like C-terminal" evidence="7">
    <location>
        <begin position="184"/>
        <end position="220"/>
    </location>
</feature>
<protein>
    <recommendedName>
        <fullName evidence="7">Cell wall mannoprotein PIR1-like C-terminal domain-containing protein</fullName>
    </recommendedName>
</protein>
<keyword evidence="3" id="KW-0964">Secreted</keyword>
<comment type="subcellular location">
    <subcellularLocation>
        <location evidence="1">Secreted</location>
        <location evidence="1">Cell wall</location>
    </subcellularLocation>
</comment>
<dbReference type="InterPro" id="IPR051153">
    <property type="entry name" value="Yeast_CWMannoprotein_PIR"/>
</dbReference>
<accession>W9VVS0</accession>
<dbReference type="Pfam" id="PF22799">
    <property type="entry name" value="PIR1-like_C"/>
    <property type="match status" value="2"/>
</dbReference>
<evidence type="ECO:0000259" key="7">
    <source>
        <dbReference type="Pfam" id="PF22799"/>
    </source>
</evidence>
<evidence type="ECO:0000256" key="2">
    <source>
        <dbReference type="ARBA" id="ARBA00022512"/>
    </source>
</evidence>
<dbReference type="RefSeq" id="XP_007751352.1">
    <property type="nucleotide sequence ID" value="XM_007753162.1"/>
</dbReference>
<feature type="domain" description="Cell wall mannoprotein PIR1-like C-terminal" evidence="7">
    <location>
        <begin position="244"/>
        <end position="277"/>
    </location>
</feature>